<proteinExistence type="predicted"/>
<comment type="caution">
    <text evidence="2">The sequence shown here is derived from an EMBL/GenBank/DDBJ whole genome shotgun (WGS) entry which is preliminary data.</text>
</comment>
<dbReference type="PANTHER" id="PTHR43617">
    <property type="entry name" value="L-AMINO ACID N-ACETYLTRANSFERASE"/>
    <property type="match status" value="1"/>
</dbReference>
<dbReference type="SUPFAM" id="SSF55729">
    <property type="entry name" value="Acyl-CoA N-acyltransferases (Nat)"/>
    <property type="match status" value="1"/>
</dbReference>
<feature type="domain" description="N-acetyltransferase" evidence="1">
    <location>
        <begin position="3"/>
        <end position="152"/>
    </location>
</feature>
<organism evidence="2">
    <name type="scientific">bioreactor metagenome</name>
    <dbReference type="NCBI Taxonomy" id="1076179"/>
    <lineage>
        <taxon>unclassified sequences</taxon>
        <taxon>metagenomes</taxon>
        <taxon>ecological metagenomes</taxon>
    </lineage>
</organism>
<name>A0A644XSF0_9ZZZZ</name>
<dbReference type="PANTHER" id="PTHR43617:SF34">
    <property type="entry name" value="PUTATIVE-RELATED"/>
    <property type="match status" value="1"/>
</dbReference>
<accession>A0A644XSF0</accession>
<gene>
    <name evidence="2" type="ORF">SDC9_63581</name>
</gene>
<dbReference type="CDD" id="cd04301">
    <property type="entry name" value="NAT_SF"/>
    <property type="match status" value="1"/>
</dbReference>
<dbReference type="EMBL" id="VSSQ01002750">
    <property type="protein sequence ID" value="MPM17193.1"/>
    <property type="molecule type" value="Genomic_DNA"/>
</dbReference>
<dbReference type="GO" id="GO:0016747">
    <property type="term" value="F:acyltransferase activity, transferring groups other than amino-acyl groups"/>
    <property type="evidence" value="ECO:0007669"/>
    <property type="project" value="InterPro"/>
</dbReference>
<sequence>MVIDFVGSMYASSPFLARYPEEWNISLDDETAFLKATEEAKNRIMLGAFADEKLVGLTDCLPVSANQKIHHRGQCAISVAPTLAHRGLGSLMFGLMLEQARLAGFEQVELEVVSSNLWAIRLYEKFGFVRIGTITHGFKYKDGSYEDLDFMLCRFG</sequence>
<protein>
    <recommendedName>
        <fullName evidence="1">N-acetyltransferase domain-containing protein</fullName>
    </recommendedName>
</protein>
<dbReference type="AlphaFoldDB" id="A0A644XSF0"/>
<dbReference type="InterPro" id="IPR050276">
    <property type="entry name" value="MshD_Acetyltransferase"/>
</dbReference>
<dbReference type="Gene3D" id="3.40.630.30">
    <property type="match status" value="1"/>
</dbReference>
<evidence type="ECO:0000313" key="2">
    <source>
        <dbReference type="EMBL" id="MPM17193.1"/>
    </source>
</evidence>
<dbReference type="InterPro" id="IPR016181">
    <property type="entry name" value="Acyl_CoA_acyltransferase"/>
</dbReference>
<dbReference type="PROSITE" id="PS51186">
    <property type="entry name" value="GNAT"/>
    <property type="match status" value="1"/>
</dbReference>
<reference evidence="2" key="1">
    <citation type="submission" date="2019-08" db="EMBL/GenBank/DDBJ databases">
        <authorList>
            <person name="Kucharzyk K."/>
            <person name="Murdoch R.W."/>
            <person name="Higgins S."/>
            <person name="Loffler F."/>
        </authorList>
    </citation>
    <scope>NUCLEOTIDE SEQUENCE</scope>
</reference>
<evidence type="ECO:0000259" key="1">
    <source>
        <dbReference type="PROSITE" id="PS51186"/>
    </source>
</evidence>
<dbReference type="InterPro" id="IPR000182">
    <property type="entry name" value="GNAT_dom"/>
</dbReference>
<dbReference type="Pfam" id="PF00583">
    <property type="entry name" value="Acetyltransf_1"/>
    <property type="match status" value="1"/>
</dbReference>